<evidence type="ECO:0000313" key="2">
    <source>
        <dbReference type="EMBL" id="MBX7500570.1"/>
    </source>
</evidence>
<evidence type="ECO:0008006" key="4">
    <source>
        <dbReference type="Google" id="ProtNLM"/>
    </source>
</evidence>
<feature type="region of interest" description="Disordered" evidence="1">
    <location>
        <begin position="1"/>
        <end position="25"/>
    </location>
</feature>
<accession>A0ABS7JSE1</accession>
<keyword evidence="3" id="KW-1185">Reference proteome</keyword>
<sequence length="515" mass="52201">MDSLLPVAAFEGENGRKSATSQGGDGFAELLNQLASVIPPVRGEGASEDKAATDRQTGDLPTGNSLPVADLGLPVMLPEMVSTDEADEAAPVSAIVPFMASPIAAPVLALEAPAGGVSAPRLSLELMPATELPKAAMPEAITADKAVGLPIGDQAAGEQTSKGLEVRIAVAKDPGMPKAPAMIAVAEGGRVKMELPVAEAAAQVTAKPPVETQGAFAIGTASARATAPRPIRGTGELFKGVPGTRGAAKPVAEGEPMLASKLVAGETEVATKVERASTSKVATTSNDDNSRQAAEGARNERAGELASAVERKGKLKPVGTETAEIASRVASPIDGPKSPVHAAARIEDGASAVGPVSASPRPVVNDQFAQVERIVDQIMAARHVDFAKAATIAVAHKEFGDLTVTFDSSNDGMNIRIAAEDGESHRALAAAMAQDRGPVRQQEMAGQAAPGSTQTAHAGAERGANSGQAGTGFGQGAAAGEQRQQQSEQRGRASAQSTTTSQHGKPSSSDDALYA</sequence>
<feature type="region of interest" description="Disordered" evidence="1">
    <location>
        <begin position="230"/>
        <end position="251"/>
    </location>
</feature>
<feature type="region of interest" description="Disordered" evidence="1">
    <location>
        <begin position="274"/>
        <end position="307"/>
    </location>
</feature>
<evidence type="ECO:0000313" key="3">
    <source>
        <dbReference type="Proteomes" id="UP000782554"/>
    </source>
</evidence>
<dbReference type="Proteomes" id="UP000782554">
    <property type="component" value="Unassembled WGS sequence"/>
</dbReference>
<feature type="region of interest" description="Disordered" evidence="1">
    <location>
        <begin position="432"/>
        <end position="515"/>
    </location>
</feature>
<feature type="region of interest" description="Disordered" evidence="1">
    <location>
        <begin position="39"/>
        <end position="66"/>
    </location>
</feature>
<dbReference type="EMBL" id="JAIGNU010000001">
    <property type="protein sequence ID" value="MBX7500570.1"/>
    <property type="molecule type" value="Genomic_DNA"/>
</dbReference>
<feature type="compositionally biased region" description="Low complexity" evidence="1">
    <location>
        <begin position="478"/>
        <end position="497"/>
    </location>
</feature>
<comment type="caution">
    <text evidence="2">The sequence shown here is derived from an EMBL/GenBank/DDBJ whole genome shotgun (WGS) entry which is preliminary data.</text>
</comment>
<evidence type="ECO:0000256" key="1">
    <source>
        <dbReference type="SAM" id="MobiDB-lite"/>
    </source>
</evidence>
<gene>
    <name evidence="2" type="ORF">K3181_03800</name>
</gene>
<feature type="compositionally biased region" description="Basic and acidic residues" evidence="1">
    <location>
        <begin position="45"/>
        <end position="57"/>
    </location>
</feature>
<name>A0ABS7JSE1_9SPHN</name>
<organism evidence="2 3">
    <name type="scientific">Qipengyuania mesophila</name>
    <dbReference type="NCBI Taxonomy" id="2867246"/>
    <lineage>
        <taxon>Bacteria</taxon>
        <taxon>Pseudomonadati</taxon>
        <taxon>Pseudomonadota</taxon>
        <taxon>Alphaproteobacteria</taxon>
        <taxon>Sphingomonadales</taxon>
        <taxon>Erythrobacteraceae</taxon>
        <taxon>Qipengyuania</taxon>
    </lineage>
</organism>
<reference evidence="2 3" key="1">
    <citation type="submission" date="2021-08" db="EMBL/GenBank/DDBJ databases">
        <title>Comparative Genomics Analysis of the Genus Qipengyuania Reveals Extensive Genetic Diversity and Metabolic Versatility, Including the Description of Fifteen Novel Species.</title>
        <authorList>
            <person name="Liu Y."/>
        </authorList>
    </citation>
    <scope>NUCLEOTIDE SEQUENCE [LARGE SCALE GENOMIC DNA]</scope>
    <source>
        <strain evidence="2 3">YG27</strain>
    </source>
</reference>
<protein>
    <recommendedName>
        <fullName evidence="4">Flagellar hook-length control protein-like C-terminal domain-containing protein</fullName>
    </recommendedName>
</protein>
<proteinExistence type="predicted"/>
<dbReference type="RefSeq" id="WP_221600944.1">
    <property type="nucleotide sequence ID" value="NZ_JAIGNU010000001.1"/>
</dbReference>
<feature type="compositionally biased region" description="Polar residues" evidence="1">
    <location>
        <begin position="498"/>
        <end position="515"/>
    </location>
</feature>
<feature type="compositionally biased region" description="Polar residues" evidence="1">
    <location>
        <begin position="278"/>
        <end position="287"/>
    </location>
</feature>